<evidence type="ECO:0000313" key="3">
    <source>
        <dbReference type="Proteomes" id="UP001262410"/>
    </source>
</evidence>
<comment type="caution">
    <text evidence="2">The sequence shown here is derived from an EMBL/GenBank/DDBJ whole genome shotgun (WGS) entry which is preliminary data.</text>
</comment>
<gene>
    <name evidence="2" type="ORF">E9232_004477</name>
</gene>
<sequence>MTTSFYTKTILADLVAQSGFEIGDHTYGTPSIRWWGEAARLRIGRYCSIAEGVTIFLGGNHRTDWVSTYPFSAIERWPEAAAIAGHPATKGDVLIGNDVWLGDGCTIMSGVTIGDGAVVGARAMVTRDIAPYAIVAGNPARAVRTRFEPEIVERLLDVAWWTWPDEKVGRFIPLLMGGDIEAFLSAVEKGGLDTAADVAATGWFAGIFRRLLKRA</sequence>
<dbReference type="CDD" id="cd03349">
    <property type="entry name" value="LbH_XAT"/>
    <property type="match status" value="1"/>
</dbReference>
<protein>
    <submittedName>
        <fullName evidence="2">Acetyltransferase-like isoleucine patch superfamily enzyme</fullName>
    </submittedName>
</protein>
<evidence type="ECO:0000256" key="1">
    <source>
        <dbReference type="ARBA" id="ARBA00007274"/>
    </source>
</evidence>
<organism evidence="2 3">
    <name type="scientific">Inquilinus ginsengisoli</name>
    <dbReference type="NCBI Taxonomy" id="363840"/>
    <lineage>
        <taxon>Bacteria</taxon>
        <taxon>Pseudomonadati</taxon>
        <taxon>Pseudomonadota</taxon>
        <taxon>Alphaproteobacteria</taxon>
        <taxon>Rhodospirillales</taxon>
        <taxon>Rhodospirillaceae</taxon>
        <taxon>Inquilinus</taxon>
    </lineage>
</organism>
<dbReference type="PANTHER" id="PTHR43300:SF11">
    <property type="entry name" value="ACETYLTRANSFERASE RV3034C-RELATED"/>
    <property type="match status" value="1"/>
</dbReference>
<accession>A0ABU1JTI5</accession>
<proteinExistence type="inferred from homology"/>
<dbReference type="Pfam" id="PF00132">
    <property type="entry name" value="Hexapep"/>
    <property type="match status" value="1"/>
</dbReference>
<dbReference type="InterPro" id="IPR001451">
    <property type="entry name" value="Hexapep"/>
</dbReference>
<dbReference type="InterPro" id="IPR011004">
    <property type="entry name" value="Trimer_LpxA-like_sf"/>
</dbReference>
<dbReference type="PANTHER" id="PTHR43300">
    <property type="entry name" value="ACETYLTRANSFERASE"/>
    <property type="match status" value="1"/>
</dbReference>
<dbReference type="Proteomes" id="UP001262410">
    <property type="component" value="Unassembled WGS sequence"/>
</dbReference>
<dbReference type="EMBL" id="JAVDPW010000008">
    <property type="protein sequence ID" value="MDR6291939.1"/>
    <property type="molecule type" value="Genomic_DNA"/>
</dbReference>
<evidence type="ECO:0000313" key="2">
    <source>
        <dbReference type="EMBL" id="MDR6291939.1"/>
    </source>
</evidence>
<name>A0ABU1JTI5_9PROT</name>
<dbReference type="RefSeq" id="WP_309797588.1">
    <property type="nucleotide sequence ID" value="NZ_JAVDPW010000008.1"/>
</dbReference>
<dbReference type="SUPFAM" id="SSF51161">
    <property type="entry name" value="Trimeric LpxA-like enzymes"/>
    <property type="match status" value="1"/>
</dbReference>
<comment type="similarity">
    <text evidence="1">Belongs to the transferase hexapeptide repeat family.</text>
</comment>
<dbReference type="InterPro" id="IPR050179">
    <property type="entry name" value="Trans_hexapeptide_repeat"/>
</dbReference>
<dbReference type="Gene3D" id="2.160.10.10">
    <property type="entry name" value="Hexapeptide repeat proteins"/>
    <property type="match status" value="1"/>
</dbReference>
<keyword evidence="3" id="KW-1185">Reference proteome</keyword>
<reference evidence="2 3" key="1">
    <citation type="submission" date="2023-07" db="EMBL/GenBank/DDBJ databases">
        <title>Sorghum-associated microbial communities from plants grown in Nebraska, USA.</title>
        <authorList>
            <person name="Schachtman D."/>
        </authorList>
    </citation>
    <scope>NUCLEOTIDE SEQUENCE [LARGE SCALE GENOMIC DNA]</scope>
    <source>
        <strain evidence="2 3">584</strain>
    </source>
</reference>